<dbReference type="InterPro" id="IPR036388">
    <property type="entry name" value="WH-like_DNA-bd_sf"/>
</dbReference>
<sequence length="401" mass="41440">MIDPPPPPPSPPIEAVNAPVFSSALLAEVRLASVRGVGPLLRRRLIEAFGDAERVLRTSPQELTGAPGVGPKLAQAIGAAPDEATARGELRQAATAGIRPLVLGTPEYPPRLAQLGDAPPVLYCRGQVAPTDTRAIAIVGTRRASRYGLRYAGELAAGLARAGVTVVSGLARGIDAAAHRACLEAGGRTLAIMAGGLLKIYPPEHAELAEAVARRGALLAESPPRMPPMSGSFPQRNRIISGVSLGVVVVEAARRSGAMITARHAAEQDRDVFALPGVIDNPQAAGCHQLIQEGAKLITGVDDILAELETLEACGVIDPRPNAAVGVPVAPDSAPSRSAALPPLSEVEQRVWEAIGVGPTAIDTLIDSAGLPAHKVLATVSLLELAGRIERLSGVMVARRS</sequence>
<dbReference type="Gene3D" id="1.10.10.10">
    <property type="entry name" value="Winged helix-like DNA-binding domain superfamily/Winged helix DNA-binding domain"/>
    <property type="match status" value="1"/>
</dbReference>
<dbReference type="AlphaFoldDB" id="A0A5C5W8M3"/>
<comment type="similarity">
    <text evidence="1">Belongs to the DprA/Smf family.</text>
</comment>
<evidence type="ECO:0000313" key="4">
    <source>
        <dbReference type="Proteomes" id="UP000318995"/>
    </source>
</evidence>
<dbReference type="OrthoDB" id="9785707at2"/>
<dbReference type="GO" id="GO:0009294">
    <property type="term" value="P:DNA-mediated transformation"/>
    <property type="evidence" value="ECO:0007669"/>
    <property type="project" value="InterPro"/>
</dbReference>
<proteinExistence type="inferred from homology"/>
<dbReference type="PANTHER" id="PTHR43022:SF1">
    <property type="entry name" value="PROTEIN SMF"/>
    <property type="match status" value="1"/>
</dbReference>
<dbReference type="Proteomes" id="UP000318995">
    <property type="component" value="Unassembled WGS sequence"/>
</dbReference>
<evidence type="ECO:0000313" key="3">
    <source>
        <dbReference type="EMBL" id="TWT46535.1"/>
    </source>
</evidence>
<feature type="domain" description="Helix-hairpin-helix DNA-binding motif class 1" evidence="2">
    <location>
        <begin position="29"/>
        <end position="48"/>
    </location>
</feature>
<dbReference type="Pfam" id="PF02481">
    <property type="entry name" value="DNA_processg_A"/>
    <property type="match status" value="1"/>
</dbReference>
<reference evidence="3 4" key="1">
    <citation type="submission" date="2019-02" db="EMBL/GenBank/DDBJ databases">
        <title>Deep-cultivation of Planctomycetes and their phenomic and genomic characterization uncovers novel biology.</title>
        <authorList>
            <person name="Wiegand S."/>
            <person name="Jogler M."/>
            <person name="Boedeker C."/>
            <person name="Pinto D."/>
            <person name="Vollmers J."/>
            <person name="Rivas-Marin E."/>
            <person name="Kohn T."/>
            <person name="Peeters S.H."/>
            <person name="Heuer A."/>
            <person name="Rast P."/>
            <person name="Oberbeckmann S."/>
            <person name="Bunk B."/>
            <person name="Jeske O."/>
            <person name="Meyerdierks A."/>
            <person name="Storesund J.E."/>
            <person name="Kallscheuer N."/>
            <person name="Luecker S."/>
            <person name="Lage O.M."/>
            <person name="Pohl T."/>
            <person name="Merkel B.J."/>
            <person name="Hornburger P."/>
            <person name="Mueller R.-W."/>
            <person name="Bruemmer F."/>
            <person name="Labrenz M."/>
            <person name="Spormann A.M."/>
            <person name="Op Den Camp H."/>
            <person name="Overmann J."/>
            <person name="Amann R."/>
            <person name="Jetten M.S.M."/>
            <person name="Mascher T."/>
            <person name="Medema M.H."/>
            <person name="Devos D.P."/>
            <person name="Kaster A.-K."/>
            <person name="Ovreas L."/>
            <person name="Rohde M."/>
            <person name="Galperin M.Y."/>
            <person name="Jogler C."/>
        </authorList>
    </citation>
    <scope>NUCLEOTIDE SEQUENCE [LARGE SCALE GENOMIC DNA]</scope>
    <source>
        <strain evidence="3 4">Pla111</strain>
    </source>
</reference>
<dbReference type="SUPFAM" id="SSF47781">
    <property type="entry name" value="RuvA domain 2-like"/>
    <property type="match status" value="1"/>
</dbReference>
<dbReference type="InterPro" id="IPR010994">
    <property type="entry name" value="RuvA_2-like"/>
</dbReference>
<keyword evidence="4" id="KW-1185">Reference proteome</keyword>
<dbReference type="PANTHER" id="PTHR43022">
    <property type="entry name" value="PROTEIN SMF"/>
    <property type="match status" value="1"/>
</dbReference>
<dbReference type="GO" id="GO:0003677">
    <property type="term" value="F:DNA binding"/>
    <property type="evidence" value="ECO:0007669"/>
    <property type="project" value="InterPro"/>
</dbReference>
<organism evidence="3 4">
    <name type="scientific">Botrimarina hoheduenensis</name>
    <dbReference type="NCBI Taxonomy" id="2528000"/>
    <lineage>
        <taxon>Bacteria</taxon>
        <taxon>Pseudomonadati</taxon>
        <taxon>Planctomycetota</taxon>
        <taxon>Planctomycetia</taxon>
        <taxon>Pirellulales</taxon>
        <taxon>Lacipirellulaceae</taxon>
        <taxon>Botrimarina</taxon>
    </lineage>
</organism>
<dbReference type="Gene3D" id="3.40.50.450">
    <property type="match status" value="1"/>
</dbReference>
<feature type="domain" description="Helix-hairpin-helix DNA-binding motif class 1" evidence="2">
    <location>
        <begin position="61"/>
        <end position="80"/>
    </location>
</feature>
<dbReference type="EMBL" id="SJPH01000003">
    <property type="protein sequence ID" value="TWT46535.1"/>
    <property type="molecule type" value="Genomic_DNA"/>
</dbReference>
<protein>
    <recommendedName>
        <fullName evidence="2">Helix-hairpin-helix DNA-binding motif class 1 domain-containing protein</fullName>
    </recommendedName>
</protein>
<name>A0A5C5W8M3_9BACT</name>
<dbReference type="RefSeq" id="WP_146573135.1">
    <property type="nucleotide sequence ID" value="NZ_SJPH01000003.1"/>
</dbReference>
<accession>A0A5C5W8M3</accession>
<gene>
    <name evidence="3" type="ORF">Pla111_16310</name>
</gene>
<dbReference type="InterPro" id="IPR057666">
    <property type="entry name" value="DrpA_SLOG"/>
</dbReference>
<dbReference type="GO" id="GO:0006281">
    <property type="term" value="P:DNA repair"/>
    <property type="evidence" value="ECO:0007669"/>
    <property type="project" value="InterPro"/>
</dbReference>
<dbReference type="InterPro" id="IPR003488">
    <property type="entry name" value="DprA"/>
</dbReference>
<comment type="caution">
    <text evidence="3">The sequence shown here is derived from an EMBL/GenBank/DDBJ whole genome shotgun (WGS) entry which is preliminary data.</text>
</comment>
<evidence type="ECO:0000256" key="1">
    <source>
        <dbReference type="ARBA" id="ARBA00006525"/>
    </source>
</evidence>
<evidence type="ECO:0000259" key="2">
    <source>
        <dbReference type="SMART" id="SM00278"/>
    </source>
</evidence>
<dbReference type="InterPro" id="IPR041614">
    <property type="entry name" value="DprA_WH"/>
</dbReference>
<dbReference type="NCBIfam" id="TIGR00732">
    <property type="entry name" value="dprA"/>
    <property type="match status" value="1"/>
</dbReference>
<dbReference type="Pfam" id="PF17782">
    <property type="entry name" value="WHD_DprA"/>
    <property type="match status" value="1"/>
</dbReference>
<dbReference type="Pfam" id="PF14520">
    <property type="entry name" value="HHH_5"/>
    <property type="match status" value="1"/>
</dbReference>
<dbReference type="SUPFAM" id="SSF102405">
    <property type="entry name" value="MCP/YpsA-like"/>
    <property type="match status" value="1"/>
</dbReference>
<dbReference type="SMART" id="SM00278">
    <property type="entry name" value="HhH1"/>
    <property type="match status" value="2"/>
</dbReference>
<dbReference type="InterPro" id="IPR003583">
    <property type="entry name" value="Hlx-hairpin-Hlx_DNA-bd_motif"/>
</dbReference>